<accession>A0A5F1ZTH7</accession>
<dbReference type="PANTHER" id="PTHR46438">
    <property type="entry name" value="ALPHA/BETA-HYDROLASES SUPERFAMILY PROTEIN"/>
    <property type="match status" value="1"/>
</dbReference>
<dbReference type="GO" id="GO:0016787">
    <property type="term" value="F:hydrolase activity"/>
    <property type="evidence" value="ECO:0007669"/>
    <property type="project" value="UniProtKB-KW"/>
</dbReference>
<reference evidence="4 5" key="2">
    <citation type="journal article" date="2019" name="PLoS Negl. Trop. Dis.">
        <title>Revisiting the worldwide diversity of Leptospira species in the environment.</title>
        <authorList>
            <person name="Vincent A.T."/>
            <person name="Schiettekatte O."/>
            <person name="Bourhy P."/>
            <person name="Veyrier F.J."/>
            <person name="Picardeau M."/>
        </authorList>
    </citation>
    <scope>NUCLEOTIDE SEQUENCE [LARGE SCALE GENOMIC DNA]</scope>
    <source>
        <strain evidence="4">201702690</strain>
        <strain evidence="2 5">SSW18</strain>
    </source>
</reference>
<dbReference type="EMBL" id="RQER01000007">
    <property type="protein sequence ID" value="TGK00203.1"/>
    <property type="molecule type" value="Genomic_DNA"/>
</dbReference>
<dbReference type="Gene3D" id="3.40.50.1820">
    <property type="entry name" value="alpha/beta hydrolase"/>
    <property type="match status" value="1"/>
</dbReference>
<dbReference type="Pfam" id="PF12697">
    <property type="entry name" value="Abhydrolase_6"/>
    <property type="match status" value="1"/>
</dbReference>
<evidence type="ECO:0000313" key="2">
    <source>
        <dbReference type="EMBL" id="TGK00203.1"/>
    </source>
</evidence>
<evidence type="ECO:0000313" key="4">
    <source>
        <dbReference type="Proteomes" id="UP000297273"/>
    </source>
</evidence>
<name>A0A5F1ZTH7_9LEPT</name>
<sequence length="275" mass="31576">MHRKTFQFRGIQLSYLDSGPKEKSPILIAHANGFSAGCYSYLIRELSSSHRVLALDFCGHGNSESNMDWKNWFFLRDQVLALIEEENLQNIVGIGHSMGGASLLLSSQNRPGLFQKIFALDPVVLNITYTLLSLLFGNPLAKGAMKRRREFKNLDVIRKAYRKTPTFANWTDEIFEDYLHSCLKEEGDKWVLCCPPELEAKIFTSMNPLAFLQYGKFSTEMHITIPKDYEVCSPNSAKRIMKGNPNSSLESWENVSHFFPFEQPKRTLERILKRL</sequence>
<evidence type="ECO:0000313" key="3">
    <source>
        <dbReference type="EMBL" id="TGL41167.1"/>
    </source>
</evidence>
<dbReference type="Proteomes" id="UP000297946">
    <property type="component" value="Unassembled WGS sequence"/>
</dbReference>
<dbReference type="EMBL" id="RQGC01000006">
    <property type="protein sequence ID" value="TGL41167.1"/>
    <property type="molecule type" value="Genomic_DNA"/>
</dbReference>
<dbReference type="RefSeq" id="WP_135645677.1">
    <property type="nucleotide sequence ID" value="NZ_RQER01000007.1"/>
</dbReference>
<protein>
    <submittedName>
        <fullName evidence="2">Alpha/beta hydrolase</fullName>
    </submittedName>
</protein>
<dbReference type="SUPFAM" id="SSF53474">
    <property type="entry name" value="alpha/beta-Hydrolases"/>
    <property type="match status" value="1"/>
</dbReference>
<dbReference type="OrthoDB" id="9805423at2"/>
<gene>
    <name evidence="2" type="ORF">EHO57_13020</name>
    <name evidence="3" type="ORF">EHQ53_10175</name>
</gene>
<dbReference type="InterPro" id="IPR029058">
    <property type="entry name" value="AB_hydrolase_fold"/>
</dbReference>
<dbReference type="AlphaFoldDB" id="A0A5F1ZTH7"/>
<organism evidence="2 5">
    <name type="scientific">Leptospira langatensis</name>
    <dbReference type="NCBI Taxonomy" id="2484983"/>
    <lineage>
        <taxon>Bacteria</taxon>
        <taxon>Pseudomonadati</taxon>
        <taxon>Spirochaetota</taxon>
        <taxon>Spirochaetia</taxon>
        <taxon>Leptospirales</taxon>
        <taxon>Leptospiraceae</taxon>
        <taxon>Leptospira</taxon>
    </lineage>
</organism>
<feature type="domain" description="AB hydrolase-1" evidence="1">
    <location>
        <begin position="26"/>
        <end position="269"/>
    </location>
</feature>
<evidence type="ECO:0000313" key="5">
    <source>
        <dbReference type="Proteomes" id="UP000297946"/>
    </source>
</evidence>
<keyword evidence="2" id="KW-0378">Hydrolase</keyword>
<dbReference type="InterPro" id="IPR000073">
    <property type="entry name" value="AB_hydrolase_1"/>
</dbReference>
<reference evidence="3" key="1">
    <citation type="submission" date="2018-10" db="EMBL/GenBank/DDBJ databases">
        <authorList>
            <person name="Vincent A.T."/>
            <person name="Schiettekatte O."/>
            <person name="Bourhy P."/>
            <person name="Veyrier F.J."/>
            <person name="Picardeau M."/>
        </authorList>
    </citation>
    <scope>NUCLEOTIDE SEQUENCE</scope>
    <source>
        <strain evidence="3">201702690</strain>
    </source>
</reference>
<proteinExistence type="predicted"/>
<keyword evidence="4" id="KW-1185">Reference proteome</keyword>
<comment type="caution">
    <text evidence="2">The sequence shown here is derived from an EMBL/GenBank/DDBJ whole genome shotgun (WGS) entry which is preliminary data.</text>
</comment>
<dbReference type="Proteomes" id="UP000297273">
    <property type="component" value="Unassembled WGS sequence"/>
</dbReference>
<evidence type="ECO:0000259" key="1">
    <source>
        <dbReference type="Pfam" id="PF12697"/>
    </source>
</evidence>